<dbReference type="Proteomes" id="UP000324974">
    <property type="component" value="Chromosome"/>
</dbReference>
<accession>A0A5C1A9P9</accession>
<dbReference type="OrthoDB" id="281016at2"/>
<evidence type="ECO:0000313" key="1">
    <source>
        <dbReference type="EMBL" id="QEL15285.1"/>
    </source>
</evidence>
<proteinExistence type="predicted"/>
<reference evidence="2" key="1">
    <citation type="submission" date="2019-08" db="EMBL/GenBank/DDBJ databases">
        <title>Limnoglobus roseus gen. nov., sp. nov., a novel freshwater planctomycete with a giant genome from the family Gemmataceae.</title>
        <authorList>
            <person name="Kulichevskaya I.S."/>
            <person name="Naumoff D.G."/>
            <person name="Miroshnikov K."/>
            <person name="Ivanova A."/>
            <person name="Philippov D.A."/>
            <person name="Hakobyan A."/>
            <person name="Rijpstra I.C."/>
            <person name="Sinninghe Damste J.S."/>
            <person name="Liesack W."/>
            <person name="Dedysh S.N."/>
        </authorList>
    </citation>
    <scope>NUCLEOTIDE SEQUENCE [LARGE SCALE GENOMIC DNA]</scope>
    <source>
        <strain evidence="2">PX52</strain>
    </source>
</reference>
<evidence type="ECO:0000313" key="2">
    <source>
        <dbReference type="Proteomes" id="UP000324974"/>
    </source>
</evidence>
<gene>
    <name evidence="1" type="ORF">PX52LOC_02200</name>
</gene>
<keyword evidence="2" id="KW-1185">Reference proteome</keyword>
<dbReference type="InterPro" id="IPR014338">
    <property type="entry name" value="CHP02996_rpt-companion-dom"/>
</dbReference>
<dbReference type="NCBIfam" id="TIGR02996">
    <property type="entry name" value="rpt_mate_G_obs"/>
    <property type="match status" value="1"/>
</dbReference>
<dbReference type="EMBL" id="CP042425">
    <property type="protein sequence ID" value="QEL15285.1"/>
    <property type="molecule type" value="Genomic_DNA"/>
</dbReference>
<protein>
    <submittedName>
        <fullName evidence="1">TIGR02996 domain-containing protein</fullName>
    </submittedName>
</protein>
<dbReference type="AlphaFoldDB" id="A0A5C1A9P9"/>
<organism evidence="1 2">
    <name type="scientific">Limnoglobus roseus</name>
    <dbReference type="NCBI Taxonomy" id="2598579"/>
    <lineage>
        <taxon>Bacteria</taxon>
        <taxon>Pseudomonadati</taxon>
        <taxon>Planctomycetota</taxon>
        <taxon>Planctomycetia</taxon>
        <taxon>Gemmatales</taxon>
        <taxon>Gemmataceae</taxon>
        <taxon>Limnoglobus</taxon>
    </lineage>
</organism>
<name>A0A5C1A9P9_9BACT</name>
<dbReference type="KEGG" id="lrs:PX52LOC_02200"/>
<sequence length="336" mass="37350">MSRTTEAQALFKAALDNPADEVARLVFADWLEDGGTAADAAWARYVRLGTVAHHGAMRPQERTDRRALAARDVTTTMELPFDEFVPQSVGLLQLLPAPNITVRLAGVTVPVPVASQVWEWVAQGMELLPVDWSGWHASGVGKVWTERTLIVASADPRRLLAAVERDEVEFAKAAVYCVRAYPDELAGAIDRSYARLREETTVRTLLLGFPTGWQLNNTGPFARIDVPPVVRLVQGILGDAINRQSRMVRMAPESHGSLVSMRDLQGWREWNVIPWWLQNDVIAYLRELAGLPELVGVRPPFETGLVRFEQRGQPYEFLIEITDTPTGPDVTIHVTG</sequence>
<dbReference type="RefSeq" id="WP_149110111.1">
    <property type="nucleotide sequence ID" value="NZ_CP042425.1"/>
</dbReference>